<comment type="caution">
    <text evidence="2">The sequence shown here is derived from an EMBL/GenBank/DDBJ whole genome shotgun (WGS) entry which is preliminary data.</text>
</comment>
<dbReference type="InterPro" id="IPR005557">
    <property type="entry name" value="Colicin_im"/>
</dbReference>
<evidence type="ECO:0000256" key="1">
    <source>
        <dbReference type="SAM" id="Phobius"/>
    </source>
</evidence>
<accession>A0A753E703</accession>
<reference evidence="2" key="1">
    <citation type="journal article" date="2018" name="Genome Biol.">
        <title>SKESA: strategic k-mer extension for scrupulous assemblies.</title>
        <authorList>
            <person name="Souvorov A."/>
            <person name="Agarwala R."/>
            <person name="Lipman D.J."/>
        </authorList>
    </citation>
    <scope>NUCLEOTIDE SEQUENCE</scope>
    <source>
        <strain evidence="2">CDC 4648/53</strain>
    </source>
</reference>
<sequence length="177" mass="20356">MPGKSGNYRYSNRILLMSCLAGMVPLLLIFSICLFNPNSSFLNTIYNSTQEIPSVTSAFNPLMTRLMDIYCKSAPFFAILIFFVLFRHREIRIISDKEKLITACIFSPFVYAFYVYFILWHNLELTTAGMPVRLMAESNVLLLLLYTGLYAATFFMTYGICYLPVLASELLKERLSR</sequence>
<keyword evidence="1" id="KW-1133">Transmembrane helix</keyword>
<proteinExistence type="predicted"/>
<feature type="transmembrane region" description="Helical" evidence="1">
    <location>
        <begin position="69"/>
        <end position="88"/>
    </location>
</feature>
<dbReference type="GO" id="GO:0015643">
    <property type="term" value="F:toxic substance binding"/>
    <property type="evidence" value="ECO:0007669"/>
    <property type="project" value="InterPro"/>
</dbReference>
<dbReference type="EMBL" id="DAAWHV010000055">
    <property type="protein sequence ID" value="HAF7953172.1"/>
    <property type="molecule type" value="Genomic_DNA"/>
</dbReference>
<gene>
    <name evidence="2" type="ORF">GNB55_004621</name>
</gene>
<dbReference type="AlphaFoldDB" id="A0A753E703"/>
<dbReference type="PIRSF" id="PIRSF003003">
    <property type="entry name" value="Colicin_im"/>
    <property type="match status" value="1"/>
</dbReference>
<keyword evidence="1" id="KW-0812">Transmembrane</keyword>
<keyword evidence="1" id="KW-0472">Membrane</keyword>
<evidence type="ECO:0008006" key="3">
    <source>
        <dbReference type="Google" id="ProtNLM"/>
    </source>
</evidence>
<feature type="transmembrane region" description="Helical" evidence="1">
    <location>
        <begin position="140"/>
        <end position="167"/>
    </location>
</feature>
<dbReference type="RefSeq" id="WP_023220196.1">
    <property type="nucleotide sequence ID" value="NZ_MYGF01000036.1"/>
</dbReference>
<protein>
    <recommendedName>
        <fullName evidence="3">Colicin-A immunity protein</fullName>
    </recommendedName>
</protein>
<organism evidence="2">
    <name type="scientific">Salmonella enterica subsp. enterica serovar Miami</name>
    <dbReference type="NCBI Taxonomy" id="286780"/>
    <lineage>
        <taxon>Bacteria</taxon>
        <taxon>Pseudomonadati</taxon>
        <taxon>Pseudomonadota</taxon>
        <taxon>Gammaproteobacteria</taxon>
        <taxon>Enterobacterales</taxon>
        <taxon>Enterobacteriaceae</taxon>
        <taxon>Salmonella</taxon>
    </lineage>
</organism>
<reference evidence="2" key="2">
    <citation type="submission" date="2018-07" db="EMBL/GenBank/DDBJ databases">
        <authorList>
            <consortium name="NCBI Pathogen Detection Project"/>
        </authorList>
    </citation>
    <scope>NUCLEOTIDE SEQUENCE</scope>
    <source>
        <strain evidence="2">CDC 4648/53</strain>
    </source>
</reference>
<evidence type="ECO:0000313" key="2">
    <source>
        <dbReference type="EMBL" id="HAF7953172.1"/>
    </source>
</evidence>
<name>A0A753E703_SALET</name>
<dbReference type="GO" id="GO:0030153">
    <property type="term" value="P:bacteriocin immunity"/>
    <property type="evidence" value="ECO:0007669"/>
    <property type="project" value="InterPro"/>
</dbReference>
<feature type="transmembrane region" description="Helical" evidence="1">
    <location>
        <begin position="100"/>
        <end position="120"/>
    </location>
</feature>
<feature type="transmembrane region" description="Helical" evidence="1">
    <location>
        <begin position="14"/>
        <end position="37"/>
    </location>
</feature>
<dbReference type="Pfam" id="PF03857">
    <property type="entry name" value="Colicin_im"/>
    <property type="match status" value="1"/>
</dbReference>